<evidence type="ECO:0000313" key="3">
    <source>
        <dbReference type="Proteomes" id="UP001360953"/>
    </source>
</evidence>
<proteinExistence type="predicted"/>
<comment type="caution">
    <text evidence="2">The sequence shown here is derived from an EMBL/GenBank/DDBJ whole genome shotgun (WGS) entry which is preliminary data.</text>
</comment>
<name>A0ABR1L542_9PEZI</name>
<reference evidence="2 3" key="1">
    <citation type="submission" date="2024-04" db="EMBL/GenBank/DDBJ databases">
        <title>Phyllosticta paracitricarpa is synonymous to the EU quarantine fungus P. citricarpa based on phylogenomic analyses.</title>
        <authorList>
            <consortium name="Lawrence Berkeley National Laboratory"/>
            <person name="Van ingen-buijs V.A."/>
            <person name="Van westerhoven A.C."/>
            <person name="Haridas S."/>
            <person name="Skiadas P."/>
            <person name="Martin F."/>
            <person name="Groenewald J.Z."/>
            <person name="Crous P.W."/>
            <person name="Seidl M.F."/>
        </authorList>
    </citation>
    <scope>NUCLEOTIDE SEQUENCE [LARGE SCALE GENOMIC DNA]</scope>
    <source>
        <strain evidence="2 3">CPC 17464</strain>
    </source>
</reference>
<dbReference type="EMBL" id="JBBPEH010000014">
    <property type="protein sequence ID" value="KAK7530352.1"/>
    <property type="molecule type" value="Genomic_DNA"/>
</dbReference>
<keyword evidence="1" id="KW-0472">Membrane</keyword>
<evidence type="ECO:0008006" key="4">
    <source>
        <dbReference type="Google" id="ProtNLM"/>
    </source>
</evidence>
<accession>A0ABR1L542</accession>
<protein>
    <recommendedName>
        <fullName evidence="4">Transmembrane protein</fullName>
    </recommendedName>
</protein>
<evidence type="ECO:0000313" key="2">
    <source>
        <dbReference type="EMBL" id="KAK7530352.1"/>
    </source>
</evidence>
<organism evidence="2 3">
    <name type="scientific">Phyllosticta citribraziliensis</name>
    <dbReference type="NCBI Taxonomy" id="989973"/>
    <lineage>
        <taxon>Eukaryota</taxon>
        <taxon>Fungi</taxon>
        <taxon>Dikarya</taxon>
        <taxon>Ascomycota</taxon>
        <taxon>Pezizomycotina</taxon>
        <taxon>Dothideomycetes</taxon>
        <taxon>Dothideomycetes incertae sedis</taxon>
        <taxon>Botryosphaeriales</taxon>
        <taxon>Phyllostictaceae</taxon>
        <taxon>Phyllosticta</taxon>
    </lineage>
</organism>
<keyword evidence="1" id="KW-1133">Transmembrane helix</keyword>
<keyword evidence="1" id="KW-0812">Transmembrane</keyword>
<keyword evidence="3" id="KW-1185">Reference proteome</keyword>
<dbReference type="RefSeq" id="XP_066650591.1">
    <property type="nucleotide sequence ID" value="XM_066794113.1"/>
</dbReference>
<feature type="transmembrane region" description="Helical" evidence="1">
    <location>
        <begin position="20"/>
        <end position="46"/>
    </location>
</feature>
<gene>
    <name evidence="2" type="ORF">J3D65DRAFT_153522</name>
</gene>
<dbReference type="Proteomes" id="UP001360953">
    <property type="component" value="Unassembled WGS sequence"/>
</dbReference>
<evidence type="ECO:0000256" key="1">
    <source>
        <dbReference type="SAM" id="Phobius"/>
    </source>
</evidence>
<dbReference type="GeneID" id="92027019"/>
<sequence>MHEETEEDVDYLPTYLPYLLTAVCLSVCLSVCQFVCASASFLVGWLQGGKREGGREHTTPLAKVLYHIITFSTSSPSHRHHLALPFPFPALRRLAVAVLFFSTFSPFSLNQSICPSSHTSSLGMRQSLLDRMCVFAESVRCALNNRRGKVREGR</sequence>